<dbReference type="NCBIfam" id="TIGR00924">
    <property type="entry name" value="yjdL_sub1_fam"/>
    <property type="match status" value="1"/>
</dbReference>
<feature type="transmembrane region" description="Helical" evidence="10">
    <location>
        <begin position="51"/>
        <end position="68"/>
    </location>
</feature>
<gene>
    <name evidence="12" type="ORF">AUQ48_03945</name>
</gene>
<feature type="compositionally biased region" description="Low complexity" evidence="9">
    <location>
        <begin position="11"/>
        <end position="27"/>
    </location>
</feature>
<dbReference type="AlphaFoldDB" id="A0A2N4T5M1"/>
<feature type="transmembrane region" description="Helical" evidence="10">
    <location>
        <begin position="303"/>
        <end position="329"/>
    </location>
</feature>
<feature type="transmembrane region" description="Helical" evidence="10">
    <location>
        <begin position="349"/>
        <end position="368"/>
    </location>
</feature>
<evidence type="ECO:0000313" key="13">
    <source>
        <dbReference type="Proteomes" id="UP000234632"/>
    </source>
</evidence>
<evidence type="ECO:0000256" key="2">
    <source>
        <dbReference type="ARBA" id="ARBA00005982"/>
    </source>
</evidence>
<comment type="caution">
    <text evidence="12">The sequence shown here is derived from an EMBL/GenBank/DDBJ whole genome shotgun (WGS) entry which is preliminary data.</text>
</comment>
<dbReference type="PROSITE" id="PS01023">
    <property type="entry name" value="PTR2_2"/>
    <property type="match status" value="1"/>
</dbReference>
<dbReference type="RefSeq" id="WP_101851287.1">
    <property type="nucleotide sequence ID" value="NZ_LOMZ01000001.1"/>
</dbReference>
<feature type="transmembrane region" description="Helical" evidence="10">
    <location>
        <begin position="135"/>
        <end position="158"/>
    </location>
</feature>
<dbReference type="InterPro" id="IPR036259">
    <property type="entry name" value="MFS_trans_sf"/>
</dbReference>
<protein>
    <submittedName>
        <fullName evidence="12">MFS transporter</fullName>
    </submittedName>
</protein>
<feature type="region of interest" description="Disordered" evidence="9">
    <location>
        <begin position="1"/>
        <end position="27"/>
    </location>
</feature>
<evidence type="ECO:0000256" key="8">
    <source>
        <dbReference type="RuleBase" id="RU003755"/>
    </source>
</evidence>
<dbReference type="Pfam" id="PF00854">
    <property type="entry name" value="PTR2"/>
    <property type="match status" value="1"/>
</dbReference>
<proteinExistence type="inferred from homology"/>
<feature type="transmembrane region" description="Helical" evidence="10">
    <location>
        <begin position="380"/>
        <end position="399"/>
    </location>
</feature>
<dbReference type="CDD" id="cd17346">
    <property type="entry name" value="MFS_DtpA_like"/>
    <property type="match status" value="1"/>
</dbReference>
<dbReference type="PANTHER" id="PTHR23517">
    <property type="entry name" value="RESISTANCE PROTEIN MDTM, PUTATIVE-RELATED-RELATED"/>
    <property type="match status" value="1"/>
</dbReference>
<dbReference type="Gene3D" id="1.20.1250.20">
    <property type="entry name" value="MFS general substrate transporter like domains"/>
    <property type="match status" value="1"/>
</dbReference>
<keyword evidence="3 8" id="KW-0813">Transport</keyword>
<keyword evidence="7 10" id="KW-0472">Membrane</keyword>
<name>A0A2N4T5M1_9MICC</name>
<accession>A0A2N4T5M1</accession>
<feature type="transmembrane region" description="Helical" evidence="10">
    <location>
        <begin position="170"/>
        <end position="189"/>
    </location>
</feature>
<evidence type="ECO:0000259" key="11">
    <source>
        <dbReference type="PROSITE" id="PS50850"/>
    </source>
</evidence>
<evidence type="ECO:0000256" key="3">
    <source>
        <dbReference type="ARBA" id="ARBA00022448"/>
    </source>
</evidence>
<feature type="domain" description="Major facilitator superfamily (MFS) profile" evidence="11">
    <location>
        <begin position="41"/>
        <end position="496"/>
    </location>
</feature>
<feature type="transmembrane region" description="Helical" evidence="10">
    <location>
        <begin position="201"/>
        <end position="219"/>
    </location>
</feature>
<feature type="transmembrane region" description="Helical" evidence="10">
    <location>
        <begin position="405"/>
        <end position="429"/>
    </location>
</feature>
<dbReference type="InterPro" id="IPR018456">
    <property type="entry name" value="PTR2_symporter_CS"/>
</dbReference>
<evidence type="ECO:0000313" key="12">
    <source>
        <dbReference type="EMBL" id="PLC13521.1"/>
    </source>
</evidence>
<keyword evidence="6 10" id="KW-1133">Transmembrane helix</keyword>
<dbReference type="InterPro" id="IPR000109">
    <property type="entry name" value="POT_fam"/>
</dbReference>
<evidence type="ECO:0000256" key="6">
    <source>
        <dbReference type="ARBA" id="ARBA00022989"/>
    </source>
</evidence>
<dbReference type="InterPro" id="IPR020846">
    <property type="entry name" value="MFS_dom"/>
</dbReference>
<dbReference type="InterPro" id="IPR005279">
    <property type="entry name" value="Dipep/tripep_permease"/>
</dbReference>
<feature type="transmembrane region" description="Helical" evidence="10">
    <location>
        <begin position="470"/>
        <end position="490"/>
    </location>
</feature>
<comment type="subcellular location">
    <subcellularLocation>
        <location evidence="1">Cell membrane</location>
        <topology evidence="1">Multi-pass membrane protein</topology>
    </subcellularLocation>
    <subcellularLocation>
        <location evidence="8">Membrane</location>
        <topology evidence="8">Multi-pass membrane protein</topology>
    </subcellularLocation>
</comment>
<feature type="transmembrane region" description="Helical" evidence="10">
    <location>
        <begin position="80"/>
        <end position="100"/>
    </location>
</feature>
<dbReference type="SUPFAM" id="SSF103473">
    <property type="entry name" value="MFS general substrate transporter"/>
    <property type="match status" value="1"/>
</dbReference>
<feature type="transmembrane region" description="Helical" evidence="10">
    <location>
        <begin position="441"/>
        <end position="464"/>
    </location>
</feature>
<feature type="transmembrane region" description="Helical" evidence="10">
    <location>
        <begin position="240"/>
        <end position="265"/>
    </location>
</feature>
<evidence type="ECO:0000256" key="1">
    <source>
        <dbReference type="ARBA" id="ARBA00004651"/>
    </source>
</evidence>
<feature type="transmembrane region" description="Helical" evidence="10">
    <location>
        <begin position="112"/>
        <end position="129"/>
    </location>
</feature>
<dbReference type="GO" id="GO:1904680">
    <property type="term" value="F:peptide transmembrane transporter activity"/>
    <property type="evidence" value="ECO:0007669"/>
    <property type="project" value="InterPro"/>
</dbReference>
<sequence length="502" mass="52841">MTQHTPRGTDGATSAGAPLPGTAPTPDGGPTFFGQPRMLANLFSVETWERFSFYGMQVVVLLYMYFATTEGGLGIDQATAAGIVGAYGGGVYLFAILGGWVADRLLGSERTMFVSGILIMAGHIALALLPGVPGLAAGLILVAVGSGGLKATITNLVGSLYDQRDPRRDAGFSIFYMGVNIGGLVGPLLTDLVRQEIGFHLAFGLAAAGMAIGLTQYALGRRKLPAEVHRVPNPLPRSEYGKWIGIAAAGLAVVVVAVLTGVLNAGNLADVVVVVILVAAVALFAILLTSSEVDDDERSRVRAFIPMFIGSAAFFALFQQQFTVVTIYSDNRLDRVLGDWTMPIGWVQSFNPFFIILLAPVFAVLWTRLGARQPVTATKFGLGIVLMGSAFLIFLPMVGVAAVPVLWIALILLVATLGELMVSPVGLSLSTKLAPRRFPVLMVSLYYLSVALGTALSGSLAGFYSAENESAYFGTLGAVTIGIGVLLLLVARPVTRAMRGVR</sequence>
<dbReference type="InterPro" id="IPR050171">
    <property type="entry name" value="MFS_Transporters"/>
</dbReference>
<evidence type="ECO:0000256" key="7">
    <source>
        <dbReference type="ARBA" id="ARBA00023136"/>
    </source>
</evidence>
<comment type="similarity">
    <text evidence="2 8">Belongs to the major facilitator superfamily. Proton-dependent oligopeptide transporter (POT/PTR) (TC 2.A.17) family.</text>
</comment>
<keyword evidence="4" id="KW-1003">Cell membrane</keyword>
<dbReference type="PROSITE" id="PS50850">
    <property type="entry name" value="MFS"/>
    <property type="match status" value="1"/>
</dbReference>
<dbReference type="GO" id="GO:0006857">
    <property type="term" value="P:oligopeptide transport"/>
    <property type="evidence" value="ECO:0007669"/>
    <property type="project" value="InterPro"/>
</dbReference>
<dbReference type="PANTHER" id="PTHR23517:SF15">
    <property type="entry name" value="PROTON-DEPENDENT OLIGOPEPTIDE FAMILY TRANSPORT PROTEIN"/>
    <property type="match status" value="1"/>
</dbReference>
<evidence type="ECO:0000256" key="5">
    <source>
        <dbReference type="ARBA" id="ARBA00022692"/>
    </source>
</evidence>
<dbReference type="EMBL" id="LOMZ01000001">
    <property type="protein sequence ID" value="PLC13521.1"/>
    <property type="molecule type" value="Genomic_DNA"/>
</dbReference>
<dbReference type="GO" id="GO:0005886">
    <property type="term" value="C:plasma membrane"/>
    <property type="evidence" value="ECO:0007669"/>
    <property type="project" value="UniProtKB-SubCell"/>
</dbReference>
<feature type="transmembrane region" description="Helical" evidence="10">
    <location>
        <begin position="271"/>
        <end position="291"/>
    </location>
</feature>
<evidence type="ECO:0000256" key="10">
    <source>
        <dbReference type="SAM" id="Phobius"/>
    </source>
</evidence>
<keyword evidence="5 8" id="KW-0812">Transmembrane</keyword>
<dbReference type="Proteomes" id="UP000234632">
    <property type="component" value="Unassembled WGS sequence"/>
</dbReference>
<organism evidence="12 13">
    <name type="scientific">Kocuria flava</name>
    <dbReference type="NCBI Taxonomy" id="446860"/>
    <lineage>
        <taxon>Bacteria</taxon>
        <taxon>Bacillati</taxon>
        <taxon>Actinomycetota</taxon>
        <taxon>Actinomycetes</taxon>
        <taxon>Micrococcales</taxon>
        <taxon>Micrococcaceae</taxon>
        <taxon>Kocuria</taxon>
    </lineage>
</organism>
<evidence type="ECO:0000256" key="4">
    <source>
        <dbReference type="ARBA" id="ARBA00022475"/>
    </source>
</evidence>
<reference evidence="12 13" key="1">
    <citation type="submission" date="2015-12" db="EMBL/GenBank/DDBJ databases">
        <authorList>
            <person name="Shamseldin A."/>
            <person name="Moawad H."/>
            <person name="Abd El-Rahim W.M."/>
            <person name="Sadowsky M.J."/>
        </authorList>
    </citation>
    <scope>NUCLEOTIDE SEQUENCE [LARGE SCALE GENOMIC DNA]</scope>
    <source>
        <strain evidence="12 13">S43</strain>
    </source>
</reference>
<evidence type="ECO:0000256" key="9">
    <source>
        <dbReference type="SAM" id="MobiDB-lite"/>
    </source>
</evidence>